<dbReference type="InterPro" id="IPR013783">
    <property type="entry name" value="Ig-like_fold"/>
</dbReference>
<protein>
    <submittedName>
        <fullName evidence="6">Unannotated protein</fullName>
    </submittedName>
</protein>
<evidence type="ECO:0000259" key="4">
    <source>
        <dbReference type="Pfam" id="PF00703"/>
    </source>
</evidence>
<dbReference type="InterPro" id="IPR036156">
    <property type="entry name" value="Beta-gal/glucu_dom_sf"/>
</dbReference>
<feature type="domain" description="Glycoside hydrolase family 2 immunoglobulin-like beta-sandwich" evidence="4">
    <location>
        <begin position="211"/>
        <end position="311"/>
    </location>
</feature>
<evidence type="ECO:0000259" key="5">
    <source>
        <dbReference type="Pfam" id="PF02836"/>
    </source>
</evidence>
<accession>A0A6J7H9G4</accession>
<dbReference type="Pfam" id="PF00703">
    <property type="entry name" value="Glyco_hydro_2"/>
    <property type="match status" value="1"/>
</dbReference>
<dbReference type="GO" id="GO:0005975">
    <property type="term" value="P:carbohydrate metabolic process"/>
    <property type="evidence" value="ECO:0007669"/>
    <property type="project" value="InterPro"/>
</dbReference>
<dbReference type="InterPro" id="IPR006103">
    <property type="entry name" value="Glyco_hydro_2_cat"/>
</dbReference>
<dbReference type="Gene3D" id="2.60.40.10">
    <property type="entry name" value="Immunoglobulins"/>
    <property type="match status" value="1"/>
</dbReference>
<organism evidence="6">
    <name type="scientific">freshwater metagenome</name>
    <dbReference type="NCBI Taxonomy" id="449393"/>
    <lineage>
        <taxon>unclassified sequences</taxon>
        <taxon>metagenomes</taxon>
        <taxon>ecological metagenomes</taxon>
    </lineage>
</organism>
<comment type="similarity">
    <text evidence="1">Belongs to the glycosyl hydrolase 2 family.</text>
</comment>
<dbReference type="InterPro" id="IPR017853">
    <property type="entry name" value="GH"/>
</dbReference>
<keyword evidence="3" id="KW-0326">Glycosidase</keyword>
<dbReference type="InterPro" id="IPR006101">
    <property type="entry name" value="Glyco_hydro_2"/>
</dbReference>
<feature type="domain" description="Glycoside hydrolase family 2 catalytic" evidence="5">
    <location>
        <begin position="316"/>
        <end position="518"/>
    </location>
</feature>
<dbReference type="EMBL" id="CAFBMK010000079">
    <property type="protein sequence ID" value="CAB4915526.1"/>
    <property type="molecule type" value="Genomic_DNA"/>
</dbReference>
<dbReference type="GO" id="GO:0004553">
    <property type="term" value="F:hydrolase activity, hydrolyzing O-glycosyl compounds"/>
    <property type="evidence" value="ECO:0007669"/>
    <property type="project" value="InterPro"/>
</dbReference>
<dbReference type="Gene3D" id="3.20.20.80">
    <property type="entry name" value="Glycosidases"/>
    <property type="match status" value="1"/>
</dbReference>
<dbReference type="AlphaFoldDB" id="A0A6J7H9G4"/>
<proteinExistence type="inferred from homology"/>
<evidence type="ECO:0000256" key="2">
    <source>
        <dbReference type="ARBA" id="ARBA00022801"/>
    </source>
</evidence>
<name>A0A6J7H9G4_9ZZZZ</name>
<dbReference type="PANTHER" id="PTHR42732:SF1">
    <property type="entry name" value="BETA-MANNOSIDASE"/>
    <property type="match status" value="1"/>
</dbReference>
<reference evidence="6" key="1">
    <citation type="submission" date="2020-05" db="EMBL/GenBank/DDBJ databases">
        <authorList>
            <person name="Chiriac C."/>
            <person name="Salcher M."/>
            <person name="Ghai R."/>
            <person name="Kavagutti S V."/>
        </authorList>
    </citation>
    <scope>NUCLEOTIDE SEQUENCE</scope>
</reference>
<dbReference type="SUPFAM" id="SSF49303">
    <property type="entry name" value="beta-Galactosidase/glucuronidase domain"/>
    <property type="match status" value="1"/>
</dbReference>
<sequence>MSLAPRRTLLILVPVVLAAVLLAILLLPGGPTTSRAAAGDTAEPTKPVTISGPFGRIALGGPWTVAEDARNTGLRAGWRGGNFSGKDVTIPYVPNAGRITGAGGVISHRGSIAWYRTKIQVDADGQYAIAFGSVNHHATVWVDGKQVADHTGEFLPFDARMSLKAGEHTLVVRADWRDPEKMKADGWHRLWFNFGGINREVTIRKLGPSEVQAPYVTTTLGGGAAKVRISAEVVNRSVERDVRLTGVLRRDGQDIQVEFPSVRLKPKETRRVQTEVTVQDPALWAPGSPNLYDLTLAVPNESAYQTRIGLRQIEKRGTNIFLNGERITLRGASIHEDAPGYGTGLRPEQMDSLVGDLKEIGANATRAQHPLSPALLERLDAAGILLWQGVGPTDSPGSWKSDTPAKAAVARQRVQTTLDEQQTHPSIVVWNLVNEIARNGGTDNGQVPYIRAMSKKLKTEDPGRLTALDVWATPVKYTAKDPVGGARVPERMGSVYRDIDAIGVTSYQGWYSDPGKSMAFLKDSIRRFTGEIKRIYAGKILVLTEFGAEANGENATNRPGGYGYQADLLKTTIDAYSADPAMSGTIVWNLRDFGVAPTFIGGSIRRTYKGTIRLVRGLNQKGLFTYGGRPKPSVAPVRAALQRAADDLQK</sequence>
<evidence type="ECO:0000256" key="3">
    <source>
        <dbReference type="ARBA" id="ARBA00023295"/>
    </source>
</evidence>
<dbReference type="Gene3D" id="2.60.120.260">
    <property type="entry name" value="Galactose-binding domain-like"/>
    <property type="match status" value="1"/>
</dbReference>
<dbReference type="InterPro" id="IPR006102">
    <property type="entry name" value="Ig-like_GH2"/>
</dbReference>
<dbReference type="SUPFAM" id="SSF49785">
    <property type="entry name" value="Galactose-binding domain-like"/>
    <property type="match status" value="1"/>
</dbReference>
<dbReference type="InterPro" id="IPR008979">
    <property type="entry name" value="Galactose-bd-like_sf"/>
</dbReference>
<gene>
    <name evidence="6" type="ORF">UFOPK3564_01537</name>
</gene>
<dbReference type="SUPFAM" id="SSF51445">
    <property type="entry name" value="(Trans)glycosidases"/>
    <property type="match status" value="1"/>
</dbReference>
<dbReference type="Pfam" id="PF02836">
    <property type="entry name" value="Glyco_hydro_2_C"/>
    <property type="match status" value="1"/>
</dbReference>
<dbReference type="PRINTS" id="PR00132">
    <property type="entry name" value="GLHYDRLASE2"/>
</dbReference>
<evidence type="ECO:0000313" key="6">
    <source>
        <dbReference type="EMBL" id="CAB4915526.1"/>
    </source>
</evidence>
<dbReference type="InterPro" id="IPR051913">
    <property type="entry name" value="GH2_Domain-Containing"/>
</dbReference>
<keyword evidence="2" id="KW-0378">Hydrolase</keyword>
<dbReference type="PANTHER" id="PTHR42732">
    <property type="entry name" value="BETA-GALACTOSIDASE"/>
    <property type="match status" value="1"/>
</dbReference>
<evidence type="ECO:0000256" key="1">
    <source>
        <dbReference type="ARBA" id="ARBA00007401"/>
    </source>
</evidence>